<comment type="caution">
    <text evidence="3">The sequence shown here is derived from an EMBL/GenBank/DDBJ whole genome shotgun (WGS) entry which is preliminary data.</text>
</comment>
<evidence type="ECO:0000313" key="3">
    <source>
        <dbReference type="EMBL" id="RKL23427.1"/>
    </source>
</evidence>
<dbReference type="GO" id="GO:0010499">
    <property type="term" value="P:proteasomal ubiquitin-independent protein catabolic process"/>
    <property type="evidence" value="ECO:0007669"/>
    <property type="project" value="TreeGrafter"/>
</dbReference>
<feature type="compositionally biased region" description="Low complexity" evidence="1">
    <location>
        <begin position="10"/>
        <end position="22"/>
    </location>
</feature>
<sequence length="321" mass="36603">MKQNNDSRVSKSSKLASSTSESGLMENKGRNESIAEATTPRHGIGEKKYKERTLDYHSLLPYEAESESQADAYLQKIINELYTSIKGGDFRPGALQCTEQLDSWLQLKHEMNRNKRAKLVEVYYCLSLKPGFNSTCSNRFVEMFETLAKKPRYLEPENDLVLDWKPLWQQMKARNFYDDQASFSTANVISTTCIEKICAHARLYFDPAQRYAILEEILPFFKADTVTSAMAVVDVLTALFPTRPVQVGMHASRTDSIFPTLFHLWALMGRSMDSDFLFINLFSRFSSDHLCSVDTSFGRYGIFTENQSNIIFTAIQGLFGD</sequence>
<feature type="domain" description="Proteasome activator Blm10 N-terminal" evidence="2">
    <location>
        <begin position="47"/>
        <end position="93"/>
    </location>
</feature>
<name>A0A420S2A7_GIBIN</name>
<dbReference type="EMBL" id="MRDB01000109">
    <property type="protein sequence ID" value="RKL23427.1"/>
    <property type="molecule type" value="Genomic_DNA"/>
</dbReference>
<accession>A0A420S2A7</accession>
<dbReference type="AlphaFoldDB" id="A0A420S2A7"/>
<dbReference type="GO" id="GO:0016504">
    <property type="term" value="F:peptidase activator activity"/>
    <property type="evidence" value="ECO:0007669"/>
    <property type="project" value="InterPro"/>
</dbReference>
<protein>
    <recommendedName>
        <fullName evidence="2">Proteasome activator Blm10 N-terminal domain-containing protein</fullName>
    </recommendedName>
</protein>
<dbReference type="GO" id="GO:0005829">
    <property type="term" value="C:cytosol"/>
    <property type="evidence" value="ECO:0007669"/>
    <property type="project" value="TreeGrafter"/>
</dbReference>
<evidence type="ECO:0000259" key="2">
    <source>
        <dbReference type="Pfam" id="PF16547"/>
    </source>
</evidence>
<dbReference type="Gene3D" id="1.10.287.2210">
    <property type="match status" value="1"/>
</dbReference>
<dbReference type="GO" id="GO:0070628">
    <property type="term" value="F:proteasome binding"/>
    <property type="evidence" value="ECO:0007669"/>
    <property type="project" value="InterPro"/>
</dbReference>
<dbReference type="PANTHER" id="PTHR32170:SF3">
    <property type="entry name" value="PROTEASOME ACTIVATOR COMPLEX SUBUNIT 4"/>
    <property type="match status" value="1"/>
</dbReference>
<evidence type="ECO:0000313" key="4">
    <source>
        <dbReference type="Proteomes" id="UP000283569"/>
    </source>
</evidence>
<organism evidence="3 4">
    <name type="scientific">Gibberella intermedia</name>
    <name type="common">Bulb rot disease fungus</name>
    <name type="synonym">Fusarium proliferatum</name>
    <dbReference type="NCBI Taxonomy" id="948311"/>
    <lineage>
        <taxon>Eukaryota</taxon>
        <taxon>Fungi</taxon>
        <taxon>Dikarya</taxon>
        <taxon>Ascomycota</taxon>
        <taxon>Pezizomycotina</taxon>
        <taxon>Sordariomycetes</taxon>
        <taxon>Hypocreomycetidae</taxon>
        <taxon>Hypocreales</taxon>
        <taxon>Nectriaceae</taxon>
        <taxon>Fusarium</taxon>
        <taxon>Fusarium fujikuroi species complex</taxon>
    </lineage>
</organism>
<evidence type="ECO:0000256" key="1">
    <source>
        <dbReference type="SAM" id="MobiDB-lite"/>
    </source>
</evidence>
<reference evidence="3 4" key="1">
    <citation type="journal article" date="2018" name="Sci. Rep.">
        <title>Characterisation of pathogen-specific regions and novel effector candidates in Fusarium oxysporum f. sp. cepae.</title>
        <authorList>
            <person name="Armitage A.D."/>
            <person name="Taylor A."/>
            <person name="Sobczyk M.K."/>
            <person name="Baxter L."/>
            <person name="Greenfield B.P."/>
            <person name="Bates H.J."/>
            <person name="Wilson F."/>
            <person name="Jackson A.C."/>
            <person name="Ott S."/>
            <person name="Harrison R.J."/>
            <person name="Clarkson J.P."/>
        </authorList>
    </citation>
    <scope>NUCLEOTIDE SEQUENCE [LARGE SCALE GENOMIC DNA]</scope>
    <source>
        <strain evidence="3 4">Fp_A8</strain>
    </source>
</reference>
<gene>
    <name evidence="3" type="ORF">BFJ72_g14494</name>
</gene>
<dbReference type="Pfam" id="PF16547">
    <property type="entry name" value="BLM10_N"/>
    <property type="match status" value="1"/>
</dbReference>
<dbReference type="InterPro" id="IPR035309">
    <property type="entry name" value="PSME4"/>
</dbReference>
<dbReference type="PANTHER" id="PTHR32170">
    <property type="entry name" value="PROTEASOME ACTIVATOR COMPLEX SUBUNIT 4"/>
    <property type="match status" value="1"/>
</dbReference>
<dbReference type="GO" id="GO:0005634">
    <property type="term" value="C:nucleus"/>
    <property type="evidence" value="ECO:0007669"/>
    <property type="project" value="TreeGrafter"/>
</dbReference>
<dbReference type="InterPro" id="IPR032372">
    <property type="entry name" value="Blm10_N"/>
</dbReference>
<feature type="region of interest" description="Disordered" evidence="1">
    <location>
        <begin position="1"/>
        <end position="48"/>
    </location>
</feature>
<dbReference type="Proteomes" id="UP000283569">
    <property type="component" value="Unassembled WGS sequence"/>
</dbReference>
<proteinExistence type="predicted"/>